<dbReference type="KEGG" id="tatv:25777388"/>
<dbReference type="Gene3D" id="3.40.50.200">
    <property type="entry name" value="Peptidase S8/S53 domain"/>
    <property type="match status" value="1"/>
</dbReference>
<evidence type="ECO:0000259" key="1">
    <source>
        <dbReference type="Pfam" id="PF00082"/>
    </source>
</evidence>
<dbReference type="EMBL" id="ABDG02000022">
    <property type="protein sequence ID" value="EHK46580.1"/>
    <property type="molecule type" value="Genomic_DNA"/>
</dbReference>
<evidence type="ECO:0000313" key="3">
    <source>
        <dbReference type="Proteomes" id="UP000005426"/>
    </source>
</evidence>
<keyword evidence="3" id="KW-1185">Reference proteome</keyword>
<name>G9NRE6_HYPAI</name>
<gene>
    <name evidence="2" type="ORF">TRIATDRAFT_195817</name>
</gene>
<proteinExistence type="predicted"/>
<dbReference type="InterPro" id="IPR000209">
    <property type="entry name" value="Peptidase_S8/S53_dom"/>
</dbReference>
<evidence type="ECO:0000313" key="2">
    <source>
        <dbReference type="EMBL" id="EHK46580.1"/>
    </source>
</evidence>
<dbReference type="InterPro" id="IPR036852">
    <property type="entry name" value="Peptidase_S8/S53_dom_sf"/>
</dbReference>
<dbReference type="GeneID" id="25777388"/>
<protein>
    <recommendedName>
        <fullName evidence="1">Peptidase S8/S53 domain-containing protein</fullName>
    </recommendedName>
</protein>
<dbReference type="OrthoDB" id="4899602at2759"/>
<dbReference type="STRING" id="452589.G9NRE6"/>
<organism evidence="2 3">
    <name type="scientific">Hypocrea atroviridis (strain ATCC 20476 / IMI 206040)</name>
    <name type="common">Trichoderma atroviride</name>
    <dbReference type="NCBI Taxonomy" id="452589"/>
    <lineage>
        <taxon>Eukaryota</taxon>
        <taxon>Fungi</taxon>
        <taxon>Dikarya</taxon>
        <taxon>Ascomycota</taxon>
        <taxon>Pezizomycotina</taxon>
        <taxon>Sordariomycetes</taxon>
        <taxon>Hypocreomycetidae</taxon>
        <taxon>Hypocreales</taxon>
        <taxon>Hypocreaceae</taxon>
        <taxon>Trichoderma</taxon>
    </lineage>
</organism>
<dbReference type="Pfam" id="PF00082">
    <property type="entry name" value="Peptidase_S8"/>
    <property type="match status" value="1"/>
</dbReference>
<dbReference type="HOGENOM" id="CLU_065189_0_0_1"/>
<dbReference type="OMA" id="THDEGAN"/>
<dbReference type="AlphaFoldDB" id="G9NRE6"/>
<feature type="domain" description="Peptidase S8/S53" evidence="1">
    <location>
        <begin position="30"/>
        <end position="192"/>
    </location>
</feature>
<comment type="caution">
    <text evidence="2">The sequence shown here is derived from an EMBL/GenBank/DDBJ whole genome shotgun (WGS) entry which is preliminary data.</text>
</comment>
<accession>G9NRE6</accession>
<feature type="non-terminal residue" evidence="2">
    <location>
        <position position="1"/>
    </location>
</feature>
<dbReference type="eggNOG" id="ENOG502QV1T">
    <property type="taxonomic scope" value="Eukaryota"/>
</dbReference>
<reference evidence="2 3" key="1">
    <citation type="journal article" date="2011" name="Genome Biol.">
        <title>Comparative genome sequence analysis underscores mycoparasitism as the ancestral life style of Trichoderma.</title>
        <authorList>
            <person name="Kubicek C.P."/>
            <person name="Herrera-Estrella A."/>
            <person name="Seidl-Seiboth V."/>
            <person name="Martinez D.A."/>
            <person name="Druzhinina I.S."/>
            <person name="Thon M."/>
            <person name="Zeilinger S."/>
            <person name="Casas-Flores S."/>
            <person name="Horwitz B.A."/>
            <person name="Mukherjee P.K."/>
            <person name="Mukherjee M."/>
            <person name="Kredics L."/>
            <person name="Alcaraz L.D."/>
            <person name="Aerts A."/>
            <person name="Antal Z."/>
            <person name="Atanasova L."/>
            <person name="Cervantes-Badillo M.G."/>
            <person name="Challacombe J."/>
            <person name="Chertkov O."/>
            <person name="McCluskey K."/>
            <person name="Coulpier F."/>
            <person name="Deshpande N."/>
            <person name="von Doehren H."/>
            <person name="Ebbole D.J."/>
            <person name="Esquivel-Naranjo E.U."/>
            <person name="Fekete E."/>
            <person name="Flipphi M."/>
            <person name="Glaser F."/>
            <person name="Gomez-Rodriguez E.Y."/>
            <person name="Gruber S."/>
            <person name="Han C."/>
            <person name="Henrissat B."/>
            <person name="Hermosa R."/>
            <person name="Hernandez-Onate M."/>
            <person name="Karaffa L."/>
            <person name="Kosti I."/>
            <person name="Le Crom S."/>
            <person name="Lindquist E."/>
            <person name="Lucas S."/>
            <person name="Luebeck M."/>
            <person name="Luebeck P.S."/>
            <person name="Margeot A."/>
            <person name="Metz B."/>
            <person name="Misra M."/>
            <person name="Nevalainen H."/>
            <person name="Omann M."/>
            <person name="Packer N."/>
            <person name="Perrone G."/>
            <person name="Uresti-Rivera E.E."/>
            <person name="Salamov A."/>
            <person name="Schmoll M."/>
            <person name="Seiboth B."/>
            <person name="Shapiro H."/>
            <person name="Sukno S."/>
            <person name="Tamayo-Ramos J.A."/>
            <person name="Tisch D."/>
            <person name="Wiest A."/>
            <person name="Wilkinson H.H."/>
            <person name="Zhang M."/>
            <person name="Coutinho P.M."/>
            <person name="Kenerley C.M."/>
            <person name="Monte E."/>
            <person name="Baker S.E."/>
            <person name="Grigoriev I.V."/>
        </authorList>
    </citation>
    <scope>NUCLEOTIDE SEQUENCE [LARGE SCALE GENOMIC DNA]</scope>
    <source>
        <strain evidence="3">ATCC 20476 / IMI 206040</strain>
    </source>
</reference>
<dbReference type="GO" id="GO:0004252">
    <property type="term" value="F:serine-type endopeptidase activity"/>
    <property type="evidence" value="ECO:0007669"/>
    <property type="project" value="InterPro"/>
</dbReference>
<dbReference type="SUPFAM" id="SSF52743">
    <property type="entry name" value="Subtilisin-like"/>
    <property type="match status" value="1"/>
</dbReference>
<sequence length="263" mass="28786">KESKSLWSRIKDDCSFVDDNSRLSSWLFASNPHGTQMANLICAIDPLYLYVAKVTEGRYGISPGRVTKAIQWAIDQKVDIISMSFAILDTTEEFQKACATAVDAGIVLFCSTHDEGANIATAYPASFNDTIKLMACDEFGAPTRNMKDGYDYTIQGIDVAAGVVPFLESDDRISGSSVATAIAAGLGSLMLSCDRLANGGPSRVYSRGGRSELIKAYFRDMLAENSDKYILLEKFAGVDRKLKDWTSIYAGAIIEEYFQKAPR</sequence>
<dbReference type="GO" id="GO:0006508">
    <property type="term" value="P:proteolysis"/>
    <property type="evidence" value="ECO:0007669"/>
    <property type="project" value="InterPro"/>
</dbReference>
<dbReference type="Proteomes" id="UP000005426">
    <property type="component" value="Unassembled WGS sequence"/>
</dbReference>